<organism evidence="2 3">
    <name type="scientific">Vescimonas fastidiosa</name>
    <dbReference type="NCBI Taxonomy" id="2714353"/>
    <lineage>
        <taxon>Bacteria</taxon>
        <taxon>Bacillati</taxon>
        <taxon>Bacillota</taxon>
        <taxon>Clostridia</taxon>
        <taxon>Eubacteriales</taxon>
        <taxon>Oscillospiraceae</taxon>
        <taxon>Vescimonas</taxon>
    </lineage>
</organism>
<dbReference type="RefSeq" id="WP_212819780.1">
    <property type="nucleotide sequence ID" value="NZ_AP023415.1"/>
</dbReference>
<protein>
    <recommendedName>
        <fullName evidence="1">Transposase IS200-like domain-containing protein</fullName>
    </recommendedName>
</protein>
<dbReference type="InterPro" id="IPR052715">
    <property type="entry name" value="RAYT_transposase"/>
</dbReference>
<evidence type="ECO:0000313" key="3">
    <source>
        <dbReference type="Proteomes" id="UP000681343"/>
    </source>
</evidence>
<evidence type="ECO:0000259" key="1">
    <source>
        <dbReference type="SMART" id="SM01321"/>
    </source>
</evidence>
<sequence>MEHTAKRKRCRLPMHDYSENGAYFVTICTDKKRKCLSDVSRGGVLPRPFGKVVENELLALSERYEVVIDKYIIMPNHIHILLTVQRAGQSPAPTHNLSGVIGAFKSRTTKAINQMMNTPGRKLWQRSYFDHVIRNEADYLRIWQYTGDNPAHWAEDEYYI</sequence>
<dbReference type="Gene3D" id="3.30.70.1290">
    <property type="entry name" value="Transposase IS200-like"/>
    <property type="match status" value="1"/>
</dbReference>
<keyword evidence="3" id="KW-1185">Reference proteome</keyword>
<name>A0A810PYN1_9FIRM</name>
<proteinExistence type="predicted"/>
<accession>A0A810PYN1</accession>
<dbReference type="GO" id="GO:0004803">
    <property type="term" value="F:transposase activity"/>
    <property type="evidence" value="ECO:0007669"/>
    <property type="project" value="InterPro"/>
</dbReference>
<dbReference type="SMART" id="SM01321">
    <property type="entry name" value="Y1_Tnp"/>
    <property type="match status" value="1"/>
</dbReference>
<dbReference type="PANTHER" id="PTHR36966:SF1">
    <property type="entry name" value="REP-ASSOCIATED TYROSINE TRANSPOSASE"/>
    <property type="match status" value="1"/>
</dbReference>
<dbReference type="KEGG" id="vfa:MM35RIKEN_09780"/>
<dbReference type="Pfam" id="PF01797">
    <property type="entry name" value="Y1_Tnp"/>
    <property type="match status" value="1"/>
</dbReference>
<dbReference type="GO" id="GO:0006313">
    <property type="term" value="P:DNA transposition"/>
    <property type="evidence" value="ECO:0007669"/>
    <property type="project" value="InterPro"/>
</dbReference>
<dbReference type="AlphaFoldDB" id="A0A810PYN1"/>
<dbReference type="InterPro" id="IPR002686">
    <property type="entry name" value="Transposase_17"/>
</dbReference>
<evidence type="ECO:0000313" key="2">
    <source>
        <dbReference type="EMBL" id="BCK78786.1"/>
    </source>
</evidence>
<dbReference type="PANTHER" id="PTHR36966">
    <property type="entry name" value="REP-ASSOCIATED TYROSINE TRANSPOSASE"/>
    <property type="match status" value="1"/>
</dbReference>
<dbReference type="InterPro" id="IPR036515">
    <property type="entry name" value="Transposase_17_sf"/>
</dbReference>
<dbReference type="GO" id="GO:0043565">
    <property type="term" value="F:sequence-specific DNA binding"/>
    <property type="evidence" value="ECO:0007669"/>
    <property type="project" value="TreeGrafter"/>
</dbReference>
<gene>
    <name evidence="2" type="ORF">MM35RIKEN_09780</name>
</gene>
<dbReference type="SUPFAM" id="SSF143422">
    <property type="entry name" value="Transposase IS200-like"/>
    <property type="match status" value="1"/>
</dbReference>
<dbReference type="EMBL" id="AP023415">
    <property type="protein sequence ID" value="BCK78786.1"/>
    <property type="molecule type" value="Genomic_DNA"/>
</dbReference>
<reference evidence="2" key="1">
    <citation type="submission" date="2020-09" db="EMBL/GenBank/DDBJ databases">
        <title>New species isolated from human feces.</title>
        <authorList>
            <person name="Kitahara M."/>
            <person name="Shigeno Y."/>
            <person name="Shime M."/>
            <person name="Matsumoto Y."/>
            <person name="Nakamura S."/>
            <person name="Motooka D."/>
            <person name="Fukuoka S."/>
            <person name="Nishikawa H."/>
            <person name="Benno Y."/>
        </authorList>
    </citation>
    <scope>NUCLEOTIDE SEQUENCE</scope>
    <source>
        <strain evidence="2">MM35</strain>
    </source>
</reference>
<feature type="domain" description="Transposase IS200-like" evidence="1">
    <location>
        <begin position="18"/>
        <end position="149"/>
    </location>
</feature>
<dbReference type="Proteomes" id="UP000681343">
    <property type="component" value="Chromosome"/>
</dbReference>